<evidence type="ECO:0000256" key="4">
    <source>
        <dbReference type="SAM" id="Phobius"/>
    </source>
</evidence>
<dbReference type="SUPFAM" id="SSF55874">
    <property type="entry name" value="ATPase domain of HSP90 chaperone/DNA topoisomerase II/histidine kinase"/>
    <property type="match status" value="1"/>
</dbReference>
<dbReference type="InterPro" id="IPR003594">
    <property type="entry name" value="HATPase_dom"/>
</dbReference>
<keyword evidence="7" id="KW-1185">Reference proteome</keyword>
<proteinExistence type="predicted"/>
<keyword evidence="4" id="KW-0472">Membrane</keyword>
<gene>
    <name evidence="6" type="ORF">SY85_19740</name>
</gene>
<dbReference type="InterPro" id="IPR011712">
    <property type="entry name" value="Sig_transdc_His_kin_sub3_dim/P"/>
</dbReference>
<dbReference type="EMBL" id="CP011390">
    <property type="protein sequence ID" value="ANE52382.1"/>
    <property type="molecule type" value="Genomic_DNA"/>
</dbReference>
<dbReference type="Pfam" id="PF07730">
    <property type="entry name" value="HisKA_3"/>
    <property type="match status" value="1"/>
</dbReference>
<dbReference type="KEGG" id="fla:SY85_19740"/>
<dbReference type="STRING" id="1492898.SY85_19740"/>
<sequence length="639" mass="72888">MLLFVTNGQAQTNNSKSQLPSSVDSLRVNAIIQDAAEAWAKGQNKEHALTLYTKAYELSLQLNYYIGCINALNRRANLKRSISLDLSAIVDYKTALAYGKKINRIDLISEDYLALMHTYFDLNHIDSALQVHVQLMKLLEHGGSRKVLFHSNYTLASYLDKQDTALGVKYRFEALEIAREENDPMLLVEILTVISKSFYGLKPSKEDNQYANEALWIANNSGDEYLLGLAFNTKATLSYYSNQIDSTLFYCKKAISVSKGLKSINNRILALQQTADAFEAMKDFKSQLYYLRQAYVFARKYNNFKFQIAICEKLAQTYKILNQPNKAFEYMAKFAALKDSFFTEQNIRASEEFGIKYKVAESEKLAVENKLKISEKENQLQKSKKYTWYSIGVALIAILVAIIFFLNYWHKNQLHKQQLQGLEQEKELQLLHALMQGEEKERSRIAKDLHDGVAGMLAAAKMQLSSLSIKNREIAERKEFQQALKLLDDSTHEVRMTSHNLMPEVLLRHGVDEAIRRFCQNISNDSLLDVRYESLGEPKRYIDTFELSVYRIVQELLNNVVKHSKATEAVVQLSESKDAMFIFIEDNGIGFQQPAQKEGMGLQSLQSRIKAMNGRFEVGTSGKSGVNAYLEFNTSELDA</sequence>
<dbReference type="InterPro" id="IPR005467">
    <property type="entry name" value="His_kinase_dom"/>
</dbReference>
<organism evidence="6 7">
    <name type="scientific">Flavisolibacter tropicus</name>
    <dbReference type="NCBI Taxonomy" id="1492898"/>
    <lineage>
        <taxon>Bacteria</taxon>
        <taxon>Pseudomonadati</taxon>
        <taxon>Bacteroidota</taxon>
        <taxon>Chitinophagia</taxon>
        <taxon>Chitinophagales</taxon>
        <taxon>Chitinophagaceae</taxon>
        <taxon>Flavisolibacter</taxon>
    </lineage>
</organism>
<accession>A0A172TZH3</accession>
<reference evidence="7" key="1">
    <citation type="submission" date="2015-01" db="EMBL/GenBank/DDBJ databases">
        <title>Flavisolibacter sp./LCS9/ whole genome sequencing.</title>
        <authorList>
            <person name="Kim M.K."/>
            <person name="Srinivasan S."/>
            <person name="Lee J.-J."/>
        </authorList>
    </citation>
    <scope>NUCLEOTIDE SEQUENCE [LARGE SCALE GENOMIC DNA]</scope>
    <source>
        <strain evidence="7">LCS9</strain>
    </source>
</reference>
<dbReference type="Gene3D" id="3.30.565.10">
    <property type="entry name" value="Histidine kinase-like ATPase, C-terminal domain"/>
    <property type="match status" value="1"/>
</dbReference>
<dbReference type="GO" id="GO:0046983">
    <property type="term" value="F:protein dimerization activity"/>
    <property type="evidence" value="ECO:0007669"/>
    <property type="project" value="InterPro"/>
</dbReference>
<dbReference type="AlphaFoldDB" id="A0A172TZH3"/>
<evidence type="ECO:0000256" key="1">
    <source>
        <dbReference type="ARBA" id="ARBA00022679"/>
    </source>
</evidence>
<dbReference type="Gene3D" id="1.25.40.10">
    <property type="entry name" value="Tetratricopeptide repeat domain"/>
    <property type="match status" value="2"/>
</dbReference>
<dbReference type="PANTHER" id="PTHR24421">
    <property type="entry name" value="NITRATE/NITRITE SENSOR PROTEIN NARX-RELATED"/>
    <property type="match status" value="1"/>
</dbReference>
<dbReference type="CDD" id="cd16917">
    <property type="entry name" value="HATPase_UhpB-NarQ-NarX-like"/>
    <property type="match status" value="1"/>
</dbReference>
<dbReference type="Pfam" id="PF02518">
    <property type="entry name" value="HATPase_c"/>
    <property type="match status" value="1"/>
</dbReference>
<dbReference type="PROSITE" id="PS50109">
    <property type="entry name" value="HIS_KIN"/>
    <property type="match status" value="1"/>
</dbReference>
<keyword evidence="4" id="KW-1133">Transmembrane helix</keyword>
<reference evidence="6 7" key="2">
    <citation type="journal article" date="2016" name="Int. J. Syst. Evol. Microbiol.">
        <title>Flavisolibacter tropicus sp. nov., isolated from tropical soil.</title>
        <authorList>
            <person name="Lee J.J."/>
            <person name="Kang M.S."/>
            <person name="Kim G.S."/>
            <person name="Lee C.S."/>
            <person name="Lim S."/>
            <person name="Lee J."/>
            <person name="Roh S.H."/>
            <person name="Kang H."/>
            <person name="Ha J.M."/>
            <person name="Bae S."/>
            <person name="Jung H.Y."/>
            <person name="Kim M.K."/>
        </authorList>
    </citation>
    <scope>NUCLEOTIDE SEQUENCE [LARGE SCALE GENOMIC DNA]</scope>
    <source>
        <strain evidence="6 7">LCS9</strain>
    </source>
</reference>
<dbReference type="InterPro" id="IPR011990">
    <property type="entry name" value="TPR-like_helical_dom_sf"/>
</dbReference>
<dbReference type="PATRIC" id="fig|1492898.3.peg.4298"/>
<name>A0A172TZH3_9BACT</name>
<evidence type="ECO:0000313" key="7">
    <source>
        <dbReference type="Proteomes" id="UP000077177"/>
    </source>
</evidence>
<dbReference type="SUPFAM" id="SSF48452">
    <property type="entry name" value="TPR-like"/>
    <property type="match status" value="1"/>
</dbReference>
<evidence type="ECO:0000256" key="3">
    <source>
        <dbReference type="ARBA" id="ARBA00023012"/>
    </source>
</evidence>
<feature type="transmembrane region" description="Helical" evidence="4">
    <location>
        <begin position="386"/>
        <end position="409"/>
    </location>
</feature>
<dbReference type="Gene3D" id="1.20.5.1930">
    <property type="match status" value="1"/>
</dbReference>
<evidence type="ECO:0000256" key="2">
    <source>
        <dbReference type="ARBA" id="ARBA00022777"/>
    </source>
</evidence>
<dbReference type="InterPro" id="IPR050482">
    <property type="entry name" value="Sensor_HK_TwoCompSys"/>
</dbReference>
<evidence type="ECO:0000259" key="5">
    <source>
        <dbReference type="PROSITE" id="PS50109"/>
    </source>
</evidence>
<dbReference type="InterPro" id="IPR036890">
    <property type="entry name" value="HATPase_C_sf"/>
</dbReference>
<keyword evidence="3" id="KW-0902">Two-component regulatory system</keyword>
<dbReference type="GO" id="GO:0016020">
    <property type="term" value="C:membrane"/>
    <property type="evidence" value="ECO:0007669"/>
    <property type="project" value="InterPro"/>
</dbReference>
<protein>
    <recommendedName>
        <fullName evidence="5">Histidine kinase domain-containing protein</fullName>
    </recommendedName>
</protein>
<dbReference type="GO" id="GO:0000155">
    <property type="term" value="F:phosphorelay sensor kinase activity"/>
    <property type="evidence" value="ECO:0007669"/>
    <property type="project" value="InterPro"/>
</dbReference>
<keyword evidence="1" id="KW-0808">Transferase</keyword>
<keyword evidence="2" id="KW-0418">Kinase</keyword>
<feature type="domain" description="Histidine kinase" evidence="5">
    <location>
        <begin position="444"/>
        <end position="636"/>
    </location>
</feature>
<dbReference type="Proteomes" id="UP000077177">
    <property type="component" value="Chromosome"/>
</dbReference>
<keyword evidence="4" id="KW-0812">Transmembrane</keyword>
<evidence type="ECO:0000313" key="6">
    <source>
        <dbReference type="EMBL" id="ANE52382.1"/>
    </source>
</evidence>